<evidence type="ECO:0000256" key="4">
    <source>
        <dbReference type="ARBA" id="ARBA00022692"/>
    </source>
</evidence>
<keyword evidence="3" id="KW-1003">Cell membrane</keyword>
<evidence type="ECO:0000256" key="5">
    <source>
        <dbReference type="ARBA" id="ARBA00022989"/>
    </source>
</evidence>
<dbReference type="RefSeq" id="WP_148944893.1">
    <property type="nucleotide sequence ID" value="NZ_VTEH01000001.1"/>
</dbReference>
<keyword evidence="5 7" id="KW-1133">Transmembrane helix</keyword>
<accession>A0A5D4KM53</accession>
<dbReference type="Proteomes" id="UP000323317">
    <property type="component" value="Unassembled WGS sequence"/>
</dbReference>
<keyword evidence="6 7" id="KW-0472">Membrane</keyword>
<dbReference type="AlphaFoldDB" id="A0A5D4KM53"/>
<dbReference type="Pfam" id="PF04239">
    <property type="entry name" value="DUF421"/>
    <property type="match status" value="1"/>
</dbReference>
<comment type="similarity">
    <text evidence="2">Belongs to the UPF0702 family.</text>
</comment>
<evidence type="ECO:0000313" key="9">
    <source>
        <dbReference type="EMBL" id="TYR77866.1"/>
    </source>
</evidence>
<dbReference type="InterPro" id="IPR023090">
    <property type="entry name" value="UPF0702_alpha/beta_dom_sf"/>
</dbReference>
<evidence type="ECO:0000256" key="2">
    <source>
        <dbReference type="ARBA" id="ARBA00006448"/>
    </source>
</evidence>
<keyword evidence="4 7" id="KW-0812">Transmembrane</keyword>
<dbReference type="GO" id="GO:0005886">
    <property type="term" value="C:plasma membrane"/>
    <property type="evidence" value="ECO:0007669"/>
    <property type="project" value="UniProtKB-SubCell"/>
</dbReference>
<name>A0A5D4KM53_9BACI</name>
<comment type="caution">
    <text evidence="9">The sequence shown here is derived from an EMBL/GenBank/DDBJ whole genome shotgun (WGS) entry which is preliminary data.</text>
</comment>
<reference evidence="9 10" key="1">
    <citation type="submission" date="2019-08" db="EMBL/GenBank/DDBJ databases">
        <title>Bacillus genomes from the desert of Cuatro Cienegas, Coahuila.</title>
        <authorList>
            <person name="Olmedo-Alvarez G."/>
        </authorList>
    </citation>
    <scope>NUCLEOTIDE SEQUENCE [LARGE SCALE GENOMIC DNA]</scope>
    <source>
        <strain evidence="9 10">CH40_1T</strain>
    </source>
</reference>
<sequence length="223" mass="24728">MDFDLLWKAVLIVFGGTLLLRVAGRKSISQMTLAQVVIMIGLGSLLVQPIVGKGVWATLLVGLTLVLTLVFMEFVQIKNDPLEKFITGQSKVVIQNGTLQKKALKKMRLTVDQLEMKLRQSQVSNISDVQYATLEPNGQLGIILKQPKQPATKEDIIQLRQELELLTQMINNKLTVFPGNSGYKAIPVQQPTSYTASTASMQENIFDEVSNKGHINEPPNDLQ</sequence>
<evidence type="ECO:0000256" key="3">
    <source>
        <dbReference type="ARBA" id="ARBA00022475"/>
    </source>
</evidence>
<dbReference type="PANTHER" id="PTHR34582">
    <property type="entry name" value="UPF0702 TRANSMEMBRANE PROTEIN YCAP"/>
    <property type="match status" value="1"/>
</dbReference>
<feature type="transmembrane region" description="Helical" evidence="7">
    <location>
        <begin position="31"/>
        <end position="50"/>
    </location>
</feature>
<evidence type="ECO:0000313" key="10">
    <source>
        <dbReference type="Proteomes" id="UP000323317"/>
    </source>
</evidence>
<organism evidence="9 10">
    <name type="scientific">Rossellomorea vietnamensis</name>
    <dbReference type="NCBI Taxonomy" id="218284"/>
    <lineage>
        <taxon>Bacteria</taxon>
        <taxon>Bacillati</taxon>
        <taxon>Bacillota</taxon>
        <taxon>Bacilli</taxon>
        <taxon>Bacillales</taxon>
        <taxon>Bacillaceae</taxon>
        <taxon>Rossellomorea</taxon>
    </lineage>
</organism>
<dbReference type="InterPro" id="IPR007353">
    <property type="entry name" value="DUF421"/>
</dbReference>
<evidence type="ECO:0000256" key="1">
    <source>
        <dbReference type="ARBA" id="ARBA00004651"/>
    </source>
</evidence>
<evidence type="ECO:0000256" key="7">
    <source>
        <dbReference type="SAM" id="Phobius"/>
    </source>
</evidence>
<evidence type="ECO:0000256" key="6">
    <source>
        <dbReference type="ARBA" id="ARBA00023136"/>
    </source>
</evidence>
<dbReference type="EMBL" id="VTEH01000001">
    <property type="protein sequence ID" value="TYR77866.1"/>
    <property type="molecule type" value="Genomic_DNA"/>
</dbReference>
<protein>
    <submittedName>
        <fullName evidence="9">DUF421 domain-containing protein</fullName>
    </submittedName>
</protein>
<dbReference type="Gene3D" id="3.30.240.20">
    <property type="entry name" value="bsu07140 like domains"/>
    <property type="match status" value="1"/>
</dbReference>
<evidence type="ECO:0000259" key="8">
    <source>
        <dbReference type="Pfam" id="PF04239"/>
    </source>
</evidence>
<proteinExistence type="inferred from homology"/>
<dbReference type="PANTHER" id="PTHR34582:SF2">
    <property type="entry name" value="UPF0702 TRANSMEMBRANE PROTEIN YDFR"/>
    <property type="match status" value="1"/>
</dbReference>
<feature type="domain" description="YetF C-terminal" evidence="8">
    <location>
        <begin position="78"/>
        <end position="149"/>
    </location>
</feature>
<comment type="subcellular location">
    <subcellularLocation>
        <location evidence="1">Cell membrane</location>
        <topology evidence="1">Multi-pass membrane protein</topology>
    </subcellularLocation>
</comment>
<feature type="transmembrane region" description="Helical" evidence="7">
    <location>
        <begin position="56"/>
        <end position="75"/>
    </location>
</feature>
<gene>
    <name evidence="9" type="ORF">FZC79_00120</name>
</gene>
<feature type="transmembrane region" description="Helical" evidence="7">
    <location>
        <begin position="6"/>
        <end position="24"/>
    </location>
</feature>